<dbReference type="GO" id="GO:0000038">
    <property type="term" value="P:very long-chain fatty acid metabolic process"/>
    <property type="evidence" value="ECO:0007669"/>
    <property type="project" value="TreeGrafter"/>
</dbReference>
<keyword evidence="9" id="KW-0443">Lipid metabolism</keyword>
<dbReference type="Proteomes" id="UP000515208">
    <property type="component" value="Unplaced"/>
</dbReference>
<dbReference type="FunFam" id="1.10.540.10:FF:000006">
    <property type="entry name" value="Acyl-coenzyme A oxidase"/>
    <property type="match status" value="1"/>
</dbReference>
<evidence type="ECO:0000256" key="14">
    <source>
        <dbReference type="SAM" id="MobiDB-lite"/>
    </source>
</evidence>
<dbReference type="GO" id="GO:0033791">
    <property type="term" value="F:3alpha,7alpha,12alpha-trihydroxy-5beta-cholestanoyl-CoA 24-hydroxylase activity"/>
    <property type="evidence" value="ECO:0007669"/>
    <property type="project" value="TreeGrafter"/>
</dbReference>
<dbReference type="PANTHER" id="PTHR10909">
    <property type="entry name" value="ELECTRON TRANSPORT OXIDOREDUCTASE"/>
    <property type="match status" value="1"/>
</dbReference>
<evidence type="ECO:0000256" key="6">
    <source>
        <dbReference type="ARBA" id="ARBA00022827"/>
    </source>
</evidence>
<dbReference type="AlphaFoldDB" id="A0A6P3IDC9"/>
<dbReference type="FunFam" id="1.20.140.10:FF:000007">
    <property type="entry name" value="Acyl-coenzyme A oxidase"/>
    <property type="match status" value="1"/>
</dbReference>
<dbReference type="InterPro" id="IPR037069">
    <property type="entry name" value="AcylCoA_DH/ox_N_sf"/>
</dbReference>
<dbReference type="Gene3D" id="1.10.540.10">
    <property type="entry name" value="Acyl-CoA dehydrogenase/oxidase, N-terminal domain"/>
    <property type="match status" value="1"/>
</dbReference>
<evidence type="ECO:0000256" key="3">
    <source>
        <dbReference type="ARBA" id="ARBA00006288"/>
    </source>
</evidence>
<feature type="active site" description="Proton acceptor" evidence="12">
    <location>
        <position position="521"/>
    </location>
</feature>
<dbReference type="InterPro" id="IPR029320">
    <property type="entry name" value="Acyl-CoA_ox_N"/>
</dbReference>
<dbReference type="RefSeq" id="XP_010849859.1">
    <property type="nucleotide sequence ID" value="XM_010851557.1"/>
</dbReference>
<feature type="compositionally biased region" description="Basic and acidic residues" evidence="14">
    <location>
        <begin position="1"/>
        <end position="16"/>
    </location>
</feature>
<keyword evidence="6 11" id="KW-0274">FAD</keyword>
<protein>
    <recommendedName>
        <fullName evidence="11">Acyl-coenzyme A oxidase</fullName>
    </recommendedName>
</protein>
<reference evidence="19" key="1">
    <citation type="submission" date="2025-08" db="UniProtKB">
        <authorList>
            <consortium name="RefSeq"/>
        </authorList>
    </citation>
    <scope>IDENTIFICATION</scope>
    <source>
        <tissue evidence="19">Blood</tissue>
    </source>
</reference>
<gene>
    <name evidence="19" type="primary">ACOX2</name>
</gene>
<dbReference type="GO" id="GO:0005777">
    <property type="term" value="C:peroxisome"/>
    <property type="evidence" value="ECO:0007669"/>
    <property type="project" value="UniProtKB-SubCell"/>
</dbReference>
<dbReference type="FunFam" id="2.40.110.10:FF:000003">
    <property type="entry name" value="Acyl-coenzyme A oxidase"/>
    <property type="match status" value="1"/>
</dbReference>
<evidence type="ECO:0000256" key="8">
    <source>
        <dbReference type="ARBA" id="ARBA00023002"/>
    </source>
</evidence>
<evidence type="ECO:0000256" key="2">
    <source>
        <dbReference type="ARBA" id="ARBA00004275"/>
    </source>
</evidence>
<dbReference type="GO" id="GO:0003997">
    <property type="term" value="F:acyl-CoA oxidase activity"/>
    <property type="evidence" value="ECO:0007669"/>
    <property type="project" value="InterPro"/>
</dbReference>
<feature type="binding site" evidence="13">
    <location>
        <position position="277"/>
    </location>
    <ligand>
        <name>FAD</name>
        <dbReference type="ChEBI" id="CHEBI:57692"/>
    </ligand>
</feature>
<name>A0A6P3IDC9_BISBB</name>
<evidence type="ECO:0000256" key="10">
    <source>
        <dbReference type="ARBA" id="ARBA00023140"/>
    </source>
</evidence>
<evidence type="ECO:0000256" key="4">
    <source>
        <dbReference type="ARBA" id="ARBA00022553"/>
    </source>
</evidence>
<evidence type="ECO:0000256" key="11">
    <source>
        <dbReference type="PIRNR" id="PIRNR000168"/>
    </source>
</evidence>
<dbReference type="InterPro" id="IPR009100">
    <property type="entry name" value="AcylCoA_DH/oxidase_NM_dom_sf"/>
</dbReference>
<dbReference type="Gene3D" id="2.40.110.10">
    <property type="entry name" value="Butyryl-CoA Dehydrogenase, subunit A, domain 2"/>
    <property type="match status" value="1"/>
</dbReference>
<dbReference type="InterPro" id="IPR002655">
    <property type="entry name" value="Acyl-CoA_oxidase_C"/>
</dbReference>
<dbReference type="GO" id="GO:0071949">
    <property type="term" value="F:FAD binding"/>
    <property type="evidence" value="ECO:0007669"/>
    <property type="project" value="InterPro"/>
</dbReference>
<dbReference type="SUPFAM" id="SSF56645">
    <property type="entry name" value="Acyl-CoA dehydrogenase NM domain-like"/>
    <property type="match status" value="1"/>
</dbReference>
<keyword evidence="5 11" id="KW-0285">Flavoprotein</keyword>
<dbReference type="KEGG" id="bbis:104997077"/>
<dbReference type="Pfam" id="PF22924">
    <property type="entry name" value="ACOX_C_alpha1"/>
    <property type="match status" value="1"/>
</dbReference>
<keyword evidence="10" id="KW-0576">Peroxisome</keyword>
<evidence type="ECO:0000256" key="5">
    <source>
        <dbReference type="ARBA" id="ARBA00022630"/>
    </source>
</evidence>
<dbReference type="FunFam" id="1.20.140.10:FF:000005">
    <property type="entry name" value="Acyl-coenzyme A oxidase"/>
    <property type="match status" value="1"/>
</dbReference>
<keyword evidence="8" id="KW-0560">Oxidoreductase</keyword>
<evidence type="ECO:0000256" key="12">
    <source>
        <dbReference type="PIRSR" id="PIRSR000168-1"/>
    </source>
</evidence>
<evidence type="ECO:0000256" key="9">
    <source>
        <dbReference type="ARBA" id="ARBA00023098"/>
    </source>
</evidence>
<dbReference type="InterPro" id="IPR055060">
    <property type="entry name" value="ACOX_C_alpha1"/>
</dbReference>
<feature type="binding site" evidence="13">
    <location>
        <position position="238"/>
    </location>
    <ligand>
        <name>FAD</name>
        <dbReference type="ChEBI" id="CHEBI:57692"/>
    </ligand>
</feature>
<dbReference type="Pfam" id="PF14749">
    <property type="entry name" value="Acyl-CoA_ox_N"/>
    <property type="match status" value="1"/>
</dbReference>
<feature type="domain" description="Acyl-coenzyme A oxidase N-terminal" evidence="16">
    <location>
        <begin position="116"/>
        <end position="232"/>
    </location>
</feature>
<keyword evidence="18" id="KW-1185">Reference proteome</keyword>
<evidence type="ECO:0000259" key="16">
    <source>
        <dbReference type="Pfam" id="PF14749"/>
    </source>
</evidence>
<evidence type="ECO:0000259" key="17">
    <source>
        <dbReference type="Pfam" id="PF22924"/>
    </source>
</evidence>
<organism evidence="18 19">
    <name type="scientific">Bison bison bison</name>
    <name type="common">North American plains bison</name>
    <dbReference type="NCBI Taxonomy" id="43346"/>
    <lineage>
        <taxon>Eukaryota</taxon>
        <taxon>Metazoa</taxon>
        <taxon>Chordata</taxon>
        <taxon>Craniata</taxon>
        <taxon>Vertebrata</taxon>
        <taxon>Euteleostomi</taxon>
        <taxon>Mammalia</taxon>
        <taxon>Eutheria</taxon>
        <taxon>Laurasiatheria</taxon>
        <taxon>Artiodactyla</taxon>
        <taxon>Ruminantia</taxon>
        <taxon>Pecora</taxon>
        <taxon>Bovidae</taxon>
        <taxon>Bovinae</taxon>
        <taxon>Bison</taxon>
    </lineage>
</organism>
<dbReference type="Gene3D" id="1.20.140.10">
    <property type="entry name" value="Butyryl-CoA Dehydrogenase, subunit A, domain 3"/>
    <property type="match status" value="2"/>
</dbReference>
<dbReference type="GO" id="GO:0033540">
    <property type="term" value="P:fatty acid beta-oxidation using acyl-CoA oxidase"/>
    <property type="evidence" value="ECO:0007669"/>
    <property type="project" value="TreeGrafter"/>
</dbReference>
<dbReference type="GO" id="GO:0005504">
    <property type="term" value="F:fatty acid binding"/>
    <property type="evidence" value="ECO:0007669"/>
    <property type="project" value="TreeGrafter"/>
</dbReference>
<evidence type="ECO:0000256" key="7">
    <source>
        <dbReference type="ARBA" id="ARBA00022832"/>
    </source>
</evidence>
<dbReference type="InterPro" id="IPR012258">
    <property type="entry name" value="Acyl-CoA_oxidase"/>
</dbReference>
<feature type="region of interest" description="Disordered" evidence="14">
    <location>
        <begin position="92"/>
        <end position="112"/>
    </location>
</feature>
<evidence type="ECO:0000313" key="18">
    <source>
        <dbReference type="Proteomes" id="UP000515208"/>
    </source>
</evidence>
<comment type="subcellular location">
    <subcellularLocation>
        <location evidence="2">Peroxisome</location>
    </subcellularLocation>
</comment>
<dbReference type="OrthoDB" id="538336at2759"/>
<dbReference type="Pfam" id="PF01756">
    <property type="entry name" value="ACOX"/>
    <property type="match status" value="1"/>
</dbReference>
<sequence>MNSEHPEPDCQQERRLQCQSSPWPRGERAEAPRQRAQGEGSTGGAAIASTECVLCGWTPPSSWSAPAVWLEATHLASLRQSQAMEGNPVHRVSAGDAWSSSMHPDIESERHSQSFNVEELTNILDGGAQNTALRRKVESIIHSEPELSLKDNYFMTQNERYEAAIKKKFHILMLAQRLGWSEGSSELQYASRSVSGDLGFAIHHIFQKTIRSLGSEEQIAKWDPLCSKFQILGTYAQTELGHGTYLQGLETEATYDAATQEFVVHSPTMTAIKWWPGDLGRSATHALVQAQLICSGARQGMHAFIVPIRSLDDHSPLPGTTIGDIGPKMDFEHTDNGFLKLDHVRIPRENMLNRFAQVLPDGTYVKLGVPKSNYLSMVVVRVDILLGEVLPLLQKACTIAVRYAVIRRQSRLRPSDPEAKVLDYQTQQQKLFPPLAMAYAFHFVANNLLEFFHHSYSFILDGDFALLPELHALSAGLKAMLSDFCTQGVEQCRRACGGHGYSKLSGLPSLLTRVTASCTYEGENTVLYLQTARFLIKSYLNTQKSPGSASKGSLPQSVAYLTAPDLARCPAQTAADFLQPELYTTAWAHVAVRLIKDSVHHLQTLRQAGADEHDAWNQTTVIHVQATKAHLYYVTVKIFTEALEKLESQPAIHQVLKRLSDLYALHGILTNAGDFLHDGFLSGAQIDMARKAYLDLLPFIRKDAILLTDAFDFTDQCLNSALGCYDGHAYERLFQWAQKSPTNTEGNPAYEKYIRPLLQGRRARL</sequence>
<feature type="region of interest" description="Disordered" evidence="14">
    <location>
        <begin position="1"/>
        <end position="44"/>
    </location>
</feature>
<feature type="domain" description="Acyl-CoA oxidase C-alpha1" evidence="17">
    <location>
        <begin position="374"/>
        <end position="536"/>
    </location>
</feature>
<dbReference type="GO" id="GO:0055088">
    <property type="term" value="P:lipid homeostasis"/>
    <property type="evidence" value="ECO:0007669"/>
    <property type="project" value="TreeGrafter"/>
</dbReference>
<evidence type="ECO:0000313" key="19">
    <source>
        <dbReference type="RefSeq" id="XP_010849859.1"/>
    </source>
</evidence>
<dbReference type="CTD" id="8309"/>
<dbReference type="GeneID" id="104997077"/>
<evidence type="ECO:0000256" key="13">
    <source>
        <dbReference type="PIRSR" id="PIRSR000168-2"/>
    </source>
</evidence>
<feature type="domain" description="Acyl-CoA oxidase C-terminal" evidence="15">
    <location>
        <begin position="580"/>
        <end position="759"/>
    </location>
</feature>
<dbReference type="InterPro" id="IPR046373">
    <property type="entry name" value="Acyl-CoA_Oxase/DH_mid-dom_sf"/>
</dbReference>
<keyword evidence="7" id="KW-0276">Fatty acid metabolism</keyword>
<dbReference type="PANTHER" id="PTHR10909:SF344">
    <property type="entry name" value="PEROXISOMAL ACYL-COENZYME A OXIDASE 2"/>
    <property type="match status" value="1"/>
</dbReference>
<evidence type="ECO:0000259" key="15">
    <source>
        <dbReference type="Pfam" id="PF01756"/>
    </source>
</evidence>
<dbReference type="InterPro" id="IPR036250">
    <property type="entry name" value="AcylCo_DH-like_C"/>
</dbReference>
<proteinExistence type="inferred from homology"/>
<accession>A0A6P3IDC9</accession>
<comment type="cofactor">
    <cofactor evidence="1">
        <name>FAD</name>
        <dbReference type="ChEBI" id="CHEBI:57692"/>
    </cofactor>
</comment>
<evidence type="ECO:0000256" key="1">
    <source>
        <dbReference type="ARBA" id="ARBA00001974"/>
    </source>
</evidence>
<keyword evidence="4" id="KW-0597">Phosphoprotein</keyword>
<dbReference type="SUPFAM" id="SSF47203">
    <property type="entry name" value="Acyl-CoA dehydrogenase C-terminal domain-like"/>
    <property type="match status" value="2"/>
</dbReference>
<dbReference type="PIRSF" id="PIRSF000168">
    <property type="entry name" value="Acyl-CoA_oxidase"/>
    <property type="match status" value="1"/>
</dbReference>
<comment type="similarity">
    <text evidence="3 11">Belongs to the acyl-CoA oxidase family.</text>
</comment>